<dbReference type="EMBL" id="JEMA01000985">
    <property type="protein sequence ID" value="KYF63597.1"/>
    <property type="molecule type" value="Genomic_DNA"/>
</dbReference>
<proteinExistence type="predicted"/>
<comment type="caution">
    <text evidence="2">The sequence shown here is derived from an EMBL/GenBank/DDBJ whole genome shotgun (WGS) entry which is preliminary data.</text>
</comment>
<sequence length="293" mass="32720">MKAPQEILDFYTRPAAMTSAGAHAPRLDGLPRDVPSLVRVVQGLLLHQHWAQAYGVELSDERRDESHLRPVDRMLDRLLALDDRPLSAARPLETRLVGVCRHFTVLLTALLRARGVPARARCGFAGYFNPGTFVDHWVCEHWNAAEARWVLVDAQIDDAQRAALQPDFDLLDVPRDRFVVAGDAWAKGRAGEADPVKFGFLDEGGLWFIAGNVARDLAALNGMEMLPWDDWSAMVGPDEPLRDDQLAQLDRLAALTRSPDARFAELRAAYEGDERLRVPATVFNAVLNRRDTI</sequence>
<name>A0A150Q6K1_SORCE</name>
<protein>
    <submittedName>
        <fullName evidence="2">Transglutaminase</fullName>
    </submittedName>
</protein>
<dbReference type="Proteomes" id="UP000075260">
    <property type="component" value="Unassembled WGS sequence"/>
</dbReference>
<reference evidence="2 3" key="1">
    <citation type="submission" date="2014-02" db="EMBL/GenBank/DDBJ databases">
        <title>The small core and large imbalanced accessory genome model reveals a collaborative survival strategy of Sorangium cellulosum strains in nature.</title>
        <authorList>
            <person name="Han K."/>
            <person name="Peng R."/>
            <person name="Blom J."/>
            <person name="Li Y.-Z."/>
        </authorList>
    </citation>
    <scope>NUCLEOTIDE SEQUENCE [LARGE SCALE GENOMIC DNA]</scope>
    <source>
        <strain evidence="2 3">So0008-312</strain>
    </source>
</reference>
<dbReference type="AlphaFoldDB" id="A0A150Q6K1"/>
<dbReference type="InterPro" id="IPR002931">
    <property type="entry name" value="Transglutaminase-like"/>
</dbReference>
<dbReference type="Pfam" id="PF01841">
    <property type="entry name" value="Transglut_core"/>
    <property type="match status" value="1"/>
</dbReference>
<evidence type="ECO:0000313" key="2">
    <source>
        <dbReference type="EMBL" id="KYF63597.1"/>
    </source>
</evidence>
<dbReference type="OrthoDB" id="148799at2"/>
<dbReference type="RefSeq" id="WP_061612088.1">
    <property type="nucleotide sequence ID" value="NZ_JEMA01000985.1"/>
</dbReference>
<dbReference type="Gene3D" id="3.10.620.30">
    <property type="match status" value="1"/>
</dbReference>
<gene>
    <name evidence="2" type="ORF">BE15_20975</name>
</gene>
<accession>A0A150Q6K1</accession>
<evidence type="ECO:0000259" key="1">
    <source>
        <dbReference type="Pfam" id="PF01841"/>
    </source>
</evidence>
<dbReference type="InterPro" id="IPR038765">
    <property type="entry name" value="Papain-like_cys_pep_sf"/>
</dbReference>
<organism evidence="2 3">
    <name type="scientific">Sorangium cellulosum</name>
    <name type="common">Polyangium cellulosum</name>
    <dbReference type="NCBI Taxonomy" id="56"/>
    <lineage>
        <taxon>Bacteria</taxon>
        <taxon>Pseudomonadati</taxon>
        <taxon>Myxococcota</taxon>
        <taxon>Polyangia</taxon>
        <taxon>Polyangiales</taxon>
        <taxon>Polyangiaceae</taxon>
        <taxon>Sorangium</taxon>
    </lineage>
</organism>
<feature type="domain" description="Transglutaminase-like" evidence="1">
    <location>
        <begin position="87"/>
        <end position="154"/>
    </location>
</feature>
<evidence type="ECO:0000313" key="3">
    <source>
        <dbReference type="Proteomes" id="UP000075260"/>
    </source>
</evidence>
<dbReference type="SUPFAM" id="SSF54001">
    <property type="entry name" value="Cysteine proteinases"/>
    <property type="match status" value="1"/>
</dbReference>